<gene>
    <name evidence="3" type="ORF">NGB36_17425</name>
</gene>
<dbReference type="PANTHER" id="PTHR10742:SF410">
    <property type="entry name" value="LYSINE-SPECIFIC HISTONE DEMETHYLASE 2"/>
    <property type="match status" value="1"/>
</dbReference>
<evidence type="ECO:0000313" key="3">
    <source>
        <dbReference type="EMBL" id="MCQ4082331.1"/>
    </source>
</evidence>
<dbReference type="Pfam" id="PF01593">
    <property type="entry name" value="Amino_oxidase"/>
    <property type="match status" value="1"/>
</dbReference>
<reference evidence="3" key="1">
    <citation type="submission" date="2022-06" db="EMBL/GenBank/DDBJ databases">
        <title>Draft genome sequence of Streptomyces sp. RB6PN25 isolated from peat swamp forest in Thailand.</title>
        <authorList>
            <person name="Duangmal K."/>
            <person name="Klaysubun C."/>
        </authorList>
    </citation>
    <scope>NUCLEOTIDE SEQUENCE</scope>
    <source>
        <strain evidence="3">RB6PN25</strain>
    </source>
</reference>
<keyword evidence="4" id="KW-1185">Reference proteome</keyword>
<evidence type="ECO:0000256" key="1">
    <source>
        <dbReference type="SAM" id="SignalP"/>
    </source>
</evidence>
<dbReference type="SUPFAM" id="SSF54373">
    <property type="entry name" value="FAD-linked reductases, C-terminal domain"/>
    <property type="match status" value="1"/>
</dbReference>
<dbReference type="PROSITE" id="PS51318">
    <property type="entry name" value="TAT"/>
    <property type="match status" value="1"/>
</dbReference>
<feature type="chain" id="PRO_5046741776" evidence="1">
    <location>
        <begin position="39"/>
        <end position="562"/>
    </location>
</feature>
<accession>A0ABT1PXD0</accession>
<name>A0ABT1PXD0_9ACTN</name>
<dbReference type="EMBL" id="JANFNG010000012">
    <property type="protein sequence ID" value="MCQ4082331.1"/>
    <property type="molecule type" value="Genomic_DNA"/>
</dbReference>
<dbReference type="SUPFAM" id="SSF51905">
    <property type="entry name" value="FAD/NAD(P)-binding domain"/>
    <property type="match status" value="1"/>
</dbReference>
<protein>
    <submittedName>
        <fullName evidence="3">FAD-dependent oxidoreductase</fullName>
    </submittedName>
</protein>
<dbReference type="Gene3D" id="3.50.50.60">
    <property type="entry name" value="FAD/NAD(P)-binding domain"/>
    <property type="match status" value="1"/>
</dbReference>
<dbReference type="InterPro" id="IPR006311">
    <property type="entry name" value="TAT_signal"/>
</dbReference>
<dbReference type="Proteomes" id="UP001057702">
    <property type="component" value="Unassembled WGS sequence"/>
</dbReference>
<dbReference type="Gene3D" id="3.90.660.10">
    <property type="match status" value="1"/>
</dbReference>
<dbReference type="InterPro" id="IPR036188">
    <property type="entry name" value="FAD/NAD-bd_sf"/>
</dbReference>
<dbReference type="Gene3D" id="1.20.1440.240">
    <property type="match status" value="1"/>
</dbReference>
<evidence type="ECO:0000259" key="2">
    <source>
        <dbReference type="Pfam" id="PF01593"/>
    </source>
</evidence>
<evidence type="ECO:0000313" key="4">
    <source>
        <dbReference type="Proteomes" id="UP001057702"/>
    </source>
</evidence>
<feature type="domain" description="Amine oxidase" evidence="2">
    <location>
        <begin position="61"/>
        <end position="534"/>
    </location>
</feature>
<dbReference type="InterPro" id="IPR002937">
    <property type="entry name" value="Amino_oxidase"/>
</dbReference>
<comment type="caution">
    <text evidence="3">The sequence shown here is derived from an EMBL/GenBank/DDBJ whole genome shotgun (WGS) entry which is preliminary data.</text>
</comment>
<sequence>MDDRLDSPSRRRFLGMAGAIGAPSALLLSMTGAAPAEAAPPWDAGHGRPNGKTVLILGAGIAGLTAAEQLTRLGYTVKVLEAQNRTGGRNFTARRGTVITEVTSSGATASQTCAFDEGLYLNLGPGRIPYHHRRVLAACRRLGVRLEPFIMQNTANLYVGGPGDLRDAGGGVMGGAQPRRRIAADTRGHLAHLLARAIDKGALDTEIEPAEREALLMLLVKFGDLGEHDYAYEGSTRAGYREPLAVGQQAEAEAPIALPELLASEFWRHRFYQPDEHLWQATMFQPVGGMDRIVDAFTRRLWGTIVLGAEVTRIELVRDGVRVTSVRNGKVTTEQADHCLSNIPLPLLHALELRGFSRGFREAIGMIPFAPACKVGWQANQRFWESDKYQIYGGISWTDDIIYQLWYPSHGCFGDKGTLTGCYNYDEAAAVLGDMSFAQRLARVREGAVRLHPEFADRSLVPEETGISIAWHKVPHQAGGWADWDPRDPDQVGAYSTLLAADGRFHVIGDQVSSLPGWQEGAMMSAEYVVRQLLGLERSFPPAVRSIPDSRALATGEPARGR</sequence>
<dbReference type="RefSeq" id="WP_255921230.1">
    <property type="nucleotide sequence ID" value="NZ_JANFNG010000012.1"/>
</dbReference>
<feature type="signal peptide" evidence="1">
    <location>
        <begin position="1"/>
        <end position="38"/>
    </location>
</feature>
<dbReference type="InterPro" id="IPR050281">
    <property type="entry name" value="Flavin_monoamine_oxidase"/>
</dbReference>
<organism evidence="3 4">
    <name type="scientific">Streptomyces humicola</name>
    <dbReference type="NCBI Taxonomy" id="2953240"/>
    <lineage>
        <taxon>Bacteria</taxon>
        <taxon>Bacillati</taxon>
        <taxon>Actinomycetota</taxon>
        <taxon>Actinomycetes</taxon>
        <taxon>Kitasatosporales</taxon>
        <taxon>Streptomycetaceae</taxon>
        <taxon>Streptomyces</taxon>
    </lineage>
</organism>
<dbReference type="PANTHER" id="PTHR10742">
    <property type="entry name" value="FLAVIN MONOAMINE OXIDASE"/>
    <property type="match status" value="1"/>
</dbReference>
<proteinExistence type="predicted"/>
<keyword evidence="1" id="KW-0732">Signal</keyword>